<sequence length="119" mass="13214">MSGNGGISVKLTEKEVTLLAAAFKHGTLDVSPVLVLCKEKSHAYLGRLEFGCSGVWIQGCQSCQRNAASPEAQAGRRKREVTSQIFFFNPKIKETHYKCYRASDYCDQRGSRRVLDGLI</sequence>
<protein>
    <submittedName>
        <fullName evidence="1">Uncharacterized protein</fullName>
    </submittedName>
</protein>
<accession>A0A5N6KP83</accession>
<reference evidence="1 2" key="1">
    <citation type="submission" date="2019-06" db="EMBL/GenBank/DDBJ databases">
        <title>A chromosomal-level reference genome of Carpinus fangiana (Coryloideae, Betulaceae).</title>
        <authorList>
            <person name="Yang X."/>
            <person name="Wang Z."/>
            <person name="Zhang L."/>
            <person name="Hao G."/>
            <person name="Liu J."/>
            <person name="Yang Y."/>
        </authorList>
    </citation>
    <scope>NUCLEOTIDE SEQUENCE [LARGE SCALE GENOMIC DNA]</scope>
    <source>
        <strain evidence="1">Cfa_2016G</strain>
        <tissue evidence="1">Leaf</tissue>
    </source>
</reference>
<dbReference type="Proteomes" id="UP000327013">
    <property type="component" value="Unassembled WGS sequence"/>
</dbReference>
<dbReference type="EMBL" id="VIBQ01000009">
    <property type="protein sequence ID" value="KAB8337071.1"/>
    <property type="molecule type" value="Genomic_DNA"/>
</dbReference>
<evidence type="ECO:0000313" key="1">
    <source>
        <dbReference type="EMBL" id="KAB8337071.1"/>
    </source>
</evidence>
<proteinExistence type="predicted"/>
<name>A0A5N6KP83_9ROSI</name>
<organism evidence="1 2">
    <name type="scientific">Carpinus fangiana</name>
    <dbReference type="NCBI Taxonomy" id="176857"/>
    <lineage>
        <taxon>Eukaryota</taxon>
        <taxon>Viridiplantae</taxon>
        <taxon>Streptophyta</taxon>
        <taxon>Embryophyta</taxon>
        <taxon>Tracheophyta</taxon>
        <taxon>Spermatophyta</taxon>
        <taxon>Magnoliopsida</taxon>
        <taxon>eudicotyledons</taxon>
        <taxon>Gunneridae</taxon>
        <taxon>Pentapetalae</taxon>
        <taxon>rosids</taxon>
        <taxon>fabids</taxon>
        <taxon>Fagales</taxon>
        <taxon>Betulaceae</taxon>
        <taxon>Carpinus</taxon>
    </lineage>
</organism>
<evidence type="ECO:0000313" key="2">
    <source>
        <dbReference type="Proteomes" id="UP000327013"/>
    </source>
</evidence>
<gene>
    <name evidence="1" type="ORF">FH972_021375</name>
</gene>
<comment type="caution">
    <text evidence="1">The sequence shown here is derived from an EMBL/GenBank/DDBJ whole genome shotgun (WGS) entry which is preliminary data.</text>
</comment>
<dbReference type="AlphaFoldDB" id="A0A5N6KP83"/>
<keyword evidence="2" id="KW-1185">Reference proteome</keyword>